<sequence>MKKTAILAVIILFCSVIAHGCIGKPVQSAKEGTEPLLVYCGAGMRAPMDELGSQFEQEYGVNVICNYAGSGHLLNQIELAQNGDVYQPGAMYYFTIARDKGFVDYGKSVAYHVPVIVVPKGNPANVTCLNDLANPGVKVALGDPEACAIGKVGAKILEKNGIKDAVGDNVIARGATVNALIVYVSKGDVDAAITWDETVLFAPDATDSIEIPEEENIIKIIPVGTLTFSENKESARKFVDFITSDCSKAIYDKYGFTPYRQGDIGGINETNR</sequence>
<name>A0AC61L6J6_9EURY</name>
<protein>
    <submittedName>
        <fullName evidence="1">Molybdate ABC transporter substrate-binding protein</fullName>
    </submittedName>
</protein>
<gene>
    <name evidence="1" type="primary">modA</name>
    <name evidence="1" type="ORF">C4B59_01495</name>
</gene>
<dbReference type="Proteomes" id="UP000248329">
    <property type="component" value="Unassembled WGS sequence"/>
</dbReference>
<comment type="caution">
    <text evidence="1">The sequence shown here is derived from an EMBL/GenBank/DDBJ whole genome shotgun (WGS) entry which is preliminary data.</text>
</comment>
<organism evidence="1 2">
    <name type="scientific">Candidatus Methanogaster sp</name>
    <dbReference type="NCBI Taxonomy" id="3386292"/>
    <lineage>
        <taxon>Archaea</taxon>
        <taxon>Methanobacteriati</taxon>
        <taxon>Methanobacteriota</taxon>
        <taxon>Stenosarchaea group</taxon>
        <taxon>Methanomicrobia</taxon>
        <taxon>Methanosarcinales</taxon>
        <taxon>ANME-2 cluster</taxon>
        <taxon>Candidatus Methanogasteraceae</taxon>
        <taxon>Candidatus Methanogaster</taxon>
    </lineage>
</organism>
<proteinExistence type="predicted"/>
<reference evidence="1" key="1">
    <citation type="submission" date="2018-01" db="EMBL/GenBank/DDBJ databases">
        <authorList>
            <person name="Krukenberg V."/>
        </authorList>
    </citation>
    <scope>NUCLEOTIDE SEQUENCE</scope>
    <source>
        <strain evidence="1">E20ANME2</strain>
    </source>
</reference>
<dbReference type="EMBL" id="PQXF01000002">
    <property type="protein sequence ID" value="PXF61929.1"/>
    <property type="molecule type" value="Genomic_DNA"/>
</dbReference>
<evidence type="ECO:0000313" key="2">
    <source>
        <dbReference type="Proteomes" id="UP000248329"/>
    </source>
</evidence>
<evidence type="ECO:0000313" key="1">
    <source>
        <dbReference type="EMBL" id="PXF61929.1"/>
    </source>
</evidence>
<accession>A0AC61L6J6</accession>